<gene>
    <name evidence="1" type="ORF">AaeL_AAEL016980</name>
</gene>
<accession>J9HIV8</accession>
<evidence type="ECO:0000313" key="2">
    <source>
        <dbReference type="Proteomes" id="UP000682892"/>
    </source>
</evidence>
<reference evidence="1" key="2">
    <citation type="journal article" date="2007" name="Science">
        <title>Genome sequence of Aedes aegypti, a major arbovirus vector.</title>
        <authorList>
            <person name="Nene V."/>
            <person name="Wortman J.R."/>
            <person name="Lawson D."/>
            <person name="Haas B."/>
            <person name="Kodira C."/>
            <person name="Tu Z.J."/>
            <person name="Loftus B."/>
            <person name="Xi Z."/>
            <person name="Megy K."/>
            <person name="Grabherr M."/>
            <person name="Ren Q."/>
            <person name="Zdobnov E.M."/>
            <person name="Lobo N.F."/>
            <person name="Campbell K.S."/>
            <person name="Brown S.E."/>
            <person name="Bonaldo M.F."/>
            <person name="Zhu J."/>
            <person name="Sinkins S.P."/>
            <person name="Hogenkamp D.G."/>
            <person name="Amedeo P."/>
            <person name="Arensburger P."/>
            <person name="Atkinson P.W."/>
            <person name="Bidwell S."/>
            <person name="Biedler J."/>
            <person name="Birney E."/>
            <person name="Bruggner R.V."/>
            <person name="Costas J."/>
            <person name="Coy M.R."/>
            <person name="Crabtree J."/>
            <person name="Crawford M."/>
            <person name="Debruyn B."/>
            <person name="Decaprio D."/>
            <person name="Eiglmeier K."/>
            <person name="Eisenstadt E."/>
            <person name="El-Dorry H."/>
            <person name="Gelbart W.M."/>
            <person name="Gomes S.L."/>
            <person name="Hammond M."/>
            <person name="Hannick L.I."/>
            <person name="Hogan J.R."/>
            <person name="Holmes M.H."/>
            <person name="Jaffe D."/>
            <person name="Johnston J.S."/>
            <person name="Kennedy R.C."/>
            <person name="Koo H."/>
            <person name="Kravitz S."/>
            <person name="Kriventseva E.V."/>
            <person name="Kulp D."/>
            <person name="Labutti K."/>
            <person name="Lee E."/>
            <person name="Li S."/>
            <person name="Lovin D.D."/>
            <person name="Mao C."/>
            <person name="Mauceli E."/>
            <person name="Menck C.F."/>
            <person name="Miller J.R."/>
            <person name="Montgomery P."/>
            <person name="Mori A."/>
            <person name="Nascimento A.L."/>
            <person name="Naveira H.F."/>
            <person name="Nusbaum C."/>
            <person name="O'leary S."/>
            <person name="Orvis J."/>
            <person name="Pertea M."/>
            <person name="Quesneville H."/>
            <person name="Reidenbach K.R."/>
            <person name="Rogers Y.H."/>
            <person name="Roth C.W."/>
            <person name="Schneider J.R."/>
            <person name="Schatz M."/>
            <person name="Shumway M."/>
            <person name="Stanke M."/>
            <person name="Stinson E.O."/>
            <person name="Tubio J.M."/>
            <person name="Vanzee J.P."/>
            <person name="Verjovski-Almeida S."/>
            <person name="Werner D."/>
            <person name="White O."/>
            <person name="Wyder S."/>
            <person name="Zeng Q."/>
            <person name="Zhao Q."/>
            <person name="Zhao Y."/>
            <person name="Hill C.A."/>
            <person name="Raikhel A.S."/>
            <person name="Soares M.B."/>
            <person name="Knudson D.L."/>
            <person name="Lee N.H."/>
            <person name="Galagan J."/>
            <person name="Salzberg S.L."/>
            <person name="Paulsen I.T."/>
            <person name="Dimopoulos G."/>
            <person name="Collins F.H."/>
            <person name="Birren B."/>
            <person name="Fraser-Liggett C.M."/>
            <person name="Severson D.W."/>
        </authorList>
    </citation>
    <scope>NUCLEOTIDE SEQUENCE [LARGE SCALE GENOMIC DNA]</scope>
    <source>
        <strain evidence="1">Liverpool</strain>
    </source>
</reference>
<dbReference type="EMBL" id="CH477597">
    <property type="protein sequence ID" value="EJY57814.1"/>
    <property type="molecule type" value="Genomic_DNA"/>
</dbReference>
<dbReference type="Proteomes" id="UP000682892">
    <property type="component" value="Unassembled WGS sequence"/>
</dbReference>
<reference evidence="1" key="3">
    <citation type="submission" date="2012-09" db="EMBL/GenBank/DDBJ databases">
        <authorList>
            <consortium name="VectorBase"/>
        </authorList>
    </citation>
    <scope>NUCLEOTIDE SEQUENCE</scope>
    <source>
        <strain evidence="1">Liverpool</strain>
    </source>
</reference>
<name>J9HIV8_AEDAE</name>
<evidence type="ECO:0000313" key="1">
    <source>
        <dbReference type="EMBL" id="EJY57814.1"/>
    </source>
</evidence>
<protein>
    <submittedName>
        <fullName evidence="1">AAEL016980-PA</fullName>
    </submittedName>
</protein>
<reference evidence="1" key="1">
    <citation type="submission" date="2005-10" db="EMBL/GenBank/DDBJ databases">
        <authorList>
            <person name="Loftus B.J."/>
            <person name="Nene V.M."/>
            <person name="Hannick L.I."/>
            <person name="Bidwell S."/>
            <person name="Haas B."/>
            <person name="Amedeo P."/>
            <person name="Orvis J."/>
            <person name="Wortman J.R."/>
            <person name="White O.R."/>
            <person name="Salzberg S."/>
            <person name="Shumway M."/>
            <person name="Koo H."/>
            <person name="Zhao Y."/>
            <person name="Holmes M."/>
            <person name="Miller J."/>
            <person name="Schatz M."/>
            <person name="Pop M."/>
            <person name="Pai G."/>
            <person name="Utterback T."/>
            <person name="Rogers Y.-H."/>
            <person name="Kravitz S."/>
            <person name="Fraser C.M."/>
        </authorList>
    </citation>
    <scope>NUCLEOTIDE SEQUENCE</scope>
    <source>
        <strain evidence="1">Liverpool</strain>
    </source>
</reference>
<dbReference type="AlphaFoldDB" id="J9HIV8"/>
<dbReference type="PaxDb" id="7159-AAEL016980-PA"/>
<proteinExistence type="predicted"/>
<dbReference type="HOGENOM" id="CLU_2499704_0_0_1"/>
<sequence>MKNTSMRTLQARKWSRCMWRRPTVEAQIRMLIAGRKFGDPGGVIVESDLVGWLIKLFEAGDQPGKEGREDADEYEDNIEEECWSMQ</sequence>
<organism evidence="1 2">
    <name type="scientific">Aedes aegypti</name>
    <name type="common">Yellowfever mosquito</name>
    <name type="synonym">Culex aegypti</name>
    <dbReference type="NCBI Taxonomy" id="7159"/>
    <lineage>
        <taxon>Eukaryota</taxon>
        <taxon>Metazoa</taxon>
        <taxon>Ecdysozoa</taxon>
        <taxon>Arthropoda</taxon>
        <taxon>Hexapoda</taxon>
        <taxon>Insecta</taxon>
        <taxon>Pterygota</taxon>
        <taxon>Neoptera</taxon>
        <taxon>Endopterygota</taxon>
        <taxon>Diptera</taxon>
        <taxon>Nematocera</taxon>
        <taxon>Culicoidea</taxon>
        <taxon>Culicidae</taxon>
        <taxon>Culicinae</taxon>
        <taxon>Aedini</taxon>
        <taxon>Aedes</taxon>
        <taxon>Stegomyia</taxon>
    </lineage>
</organism>